<keyword evidence="2" id="KW-0808">Transferase</keyword>
<dbReference type="eggNOG" id="COG1670">
    <property type="taxonomic scope" value="Bacteria"/>
</dbReference>
<keyword evidence="3" id="KW-1185">Reference proteome</keyword>
<accession>A0A1G6BPL9</accession>
<dbReference type="InterPro" id="IPR016181">
    <property type="entry name" value="Acyl_CoA_acyltransferase"/>
</dbReference>
<dbReference type="InterPro" id="IPR051531">
    <property type="entry name" value="N-acetyltransferase"/>
</dbReference>
<dbReference type="Gene3D" id="3.40.630.30">
    <property type="match status" value="1"/>
</dbReference>
<organism evidence="2 3">
    <name type="scientific">Streptococcus henryi</name>
    <dbReference type="NCBI Taxonomy" id="439219"/>
    <lineage>
        <taxon>Bacteria</taxon>
        <taxon>Bacillati</taxon>
        <taxon>Bacillota</taxon>
        <taxon>Bacilli</taxon>
        <taxon>Lactobacillales</taxon>
        <taxon>Streptococcaceae</taxon>
        <taxon>Streptococcus</taxon>
    </lineage>
</organism>
<evidence type="ECO:0000313" key="3">
    <source>
        <dbReference type="Proteomes" id="UP000182508"/>
    </source>
</evidence>
<dbReference type="STRING" id="439219.SAMN02910293_01144"/>
<evidence type="ECO:0000259" key="1">
    <source>
        <dbReference type="PROSITE" id="PS51186"/>
    </source>
</evidence>
<name>A0A1G6BPL9_9STRE</name>
<sequence>MEWKDSAILALAHHPILDTKRLRLRPMTLEDLSDYHEYTSDQEVLKYDYYPHQSLAESELSLVKWNLSHPLGRFGIELRENGKLIGNASITLQDAEIVVIGYTLNKDYWRQGFGTELVNALCGLAFGEVAAQAVQARVVSENIASIALLEKCHFKRISENLKAANSRGESCVSYDYERCSNHI</sequence>
<gene>
    <name evidence="2" type="ORF">SAMN02910293_01144</name>
</gene>
<dbReference type="RefSeq" id="WP_074485985.1">
    <property type="nucleotide sequence ID" value="NZ_FMXP01000013.1"/>
</dbReference>
<dbReference type="PANTHER" id="PTHR43792">
    <property type="entry name" value="GNAT FAMILY, PUTATIVE (AFU_ORTHOLOGUE AFUA_3G00765)-RELATED-RELATED"/>
    <property type="match status" value="1"/>
</dbReference>
<proteinExistence type="predicted"/>
<dbReference type="Pfam" id="PF13302">
    <property type="entry name" value="Acetyltransf_3"/>
    <property type="match status" value="1"/>
</dbReference>
<dbReference type="EMBL" id="FMXP01000013">
    <property type="protein sequence ID" value="SDB22571.1"/>
    <property type="molecule type" value="Genomic_DNA"/>
</dbReference>
<dbReference type="Proteomes" id="UP000182508">
    <property type="component" value="Unassembled WGS sequence"/>
</dbReference>
<feature type="domain" description="N-acetyltransferase" evidence="1">
    <location>
        <begin position="22"/>
        <end position="183"/>
    </location>
</feature>
<dbReference type="GO" id="GO:0016747">
    <property type="term" value="F:acyltransferase activity, transferring groups other than amino-acyl groups"/>
    <property type="evidence" value="ECO:0007669"/>
    <property type="project" value="InterPro"/>
</dbReference>
<reference evidence="2 3" key="1">
    <citation type="submission" date="2016-10" db="EMBL/GenBank/DDBJ databases">
        <authorList>
            <person name="de Groot N.N."/>
        </authorList>
    </citation>
    <scope>NUCLEOTIDE SEQUENCE [LARGE SCALE GENOMIC DNA]</scope>
    <source>
        <strain evidence="2 3">A-4</strain>
    </source>
</reference>
<dbReference type="InterPro" id="IPR000182">
    <property type="entry name" value="GNAT_dom"/>
</dbReference>
<dbReference type="AlphaFoldDB" id="A0A1G6BPL9"/>
<protein>
    <submittedName>
        <fullName evidence="2">Ribosomal-protein-alanine N-acetyltransferase</fullName>
    </submittedName>
</protein>
<dbReference type="SUPFAM" id="SSF55729">
    <property type="entry name" value="Acyl-CoA N-acyltransferases (Nat)"/>
    <property type="match status" value="1"/>
</dbReference>
<dbReference type="PROSITE" id="PS51186">
    <property type="entry name" value="GNAT"/>
    <property type="match status" value="1"/>
</dbReference>
<evidence type="ECO:0000313" key="2">
    <source>
        <dbReference type="EMBL" id="SDB22571.1"/>
    </source>
</evidence>